<feature type="compositionally biased region" description="Basic and acidic residues" evidence="2">
    <location>
        <begin position="654"/>
        <end position="676"/>
    </location>
</feature>
<comment type="similarity">
    <text evidence="1">Belongs to the KRI1 family.</text>
</comment>
<feature type="compositionally biased region" description="Basic and acidic residues" evidence="2">
    <location>
        <begin position="363"/>
        <end position="384"/>
    </location>
</feature>
<keyword evidence="5" id="KW-1185">Reference proteome</keyword>
<gene>
    <name evidence="4" type="ORF">PHACADRAFT_186206</name>
</gene>
<dbReference type="AlphaFoldDB" id="K5W356"/>
<organism evidence="4 5">
    <name type="scientific">Phanerochaete carnosa (strain HHB-10118-sp)</name>
    <name type="common">White-rot fungus</name>
    <name type="synonym">Peniophora carnosa</name>
    <dbReference type="NCBI Taxonomy" id="650164"/>
    <lineage>
        <taxon>Eukaryota</taxon>
        <taxon>Fungi</taxon>
        <taxon>Dikarya</taxon>
        <taxon>Basidiomycota</taxon>
        <taxon>Agaricomycotina</taxon>
        <taxon>Agaricomycetes</taxon>
        <taxon>Polyporales</taxon>
        <taxon>Phanerochaetaceae</taxon>
        <taxon>Phanerochaete</taxon>
    </lineage>
</organism>
<dbReference type="GO" id="GO:0030686">
    <property type="term" value="C:90S preribosome"/>
    <property type="evidence" value="ECO:0007669"/>
    <property type="project" value="TreeGrafter"/>
</dbReference>
<dbReference type="Pfam" id="PF05178">
    <property type="entry name" value="Kri1"/>
    <property type="match status" value="1"/>
</dbReference>
<feature type="compositionally biased region" description="Acidic residues" evidence="2">
    <location>
        <begin position="490"/>
        <end position="515"/>
    </location>
</feature>
<dbReference type="OrthoDB" id="10252032at2759"/>
<protein>
    <recommendedName>
        <fullName evidence="3">Kri1-like C-terminal domain-containing protein</fullName>
    </recommendedName>
</protein>
<dbReference type="GO" id="GO:0000447">
    <property type="term" value="P:endonucleolytic cleavage in ITS1 to separate SSU-rRNA from 5.8S rRNA and LSU-rRNA from tricistronic rRNA transcript (SSU-rRNA, 5.8S rRNA, LSU-rRNA)"/>
    <property type="evidence" value="ECO:0007669"/>
    <property type="project" value="TreeGrafter"/>
</dbReference>
<dbReference type="PANTHER" id="PTHR14490">
    <property type="entry name" value="ZINC FINGER, ZZ TYPE"/>
    <property type="match status" value="1"/>
</dbReference>
<dbReference type="Proteomes" id="UP000008370">
    <property type="component" value="Unassembled WGS sequence"/>
</dbReference>
<dbReference type="InterPro" id="IPR018034">
    <property type="entry name" value="Kri1"/>
</dbReference>
<dbReference type="STRING" id="650164.K5W356"/>
<dbReference type="GeneID" id="18910338"/>
<evidence type="ECO:0000259" key="3">
    <source>
        <dbReference type="Pfam" id="PF12936"/>
    </source>
</evidence>
<dbReference type="InterPro" id="IPR024626">
    <property type="entry name" value="Kri1-like_C"/>
</dbReference>
<feature type="region of interest" description="Disordered" evidence="2">
    <location>
        <begin position="409"/>
        <end position="516"/>
    </location>
</feature>
<proteinExistence type="inferred from homology"/>
<feature type="region of interest" description="Disordered" evidence="2">
    <location>
        <begin position="282"/>
        <end position="324"/>
    </location>
</feature>
<feature type="domain" description="Kri1-like C-terminal" evidence="3">
    <location>
        <begin position="521"/>
        <end position="602"/>
    </location>
</feature>
<dbReference type="KEGG" id="pco:PHACADRAFT_186206"/>
<dbReference type="Pfam" id="PF12936">
    <property type="entry name" value="Kri1_C"/>
    <property type="match status" value="1"/>
</dbReference>
<reference evidence="4 5" key="1">
    <citation type="journal article" date="2012" name="BMC Genomics">
        <title>Comparative genomics of the white-rot fungi, Phanerochaete carnosa and P. chrysosporium, to elucidate the genetic basis of the distinct wood types they colonize.</title>
        <authorList>
            <person name="Suzuki H."/>
            <person name="MacDonald J."/>
            <person name="Syed K."/>
            <person name="Salamov A."/>
            <person name="Hori C."/>
            <person name="Aerts A."/>
            <person name="Henrissat B."/>
            <person name="Wiebenga A."/>
            <person name="vanKuyk P.A."/>
            <person name="Barry K."/>
            <person name="Lindquist E."/>
            <person name="LaButti K."/>
            <person name="Lapidus A."/>
            <person name="Lucas S."/>
            <person name="Coutinho P."/>
            <person name="Gong Y."/>
            <person name="Samejima M."/>
            <person name="Mahadevan R."/>
            <person name="Abou-Zaid M."/>
            <person name="de Vries R.P."/>
            <person name="Igarashi K."/>
            <person name="Yadav J.S."/>
            <person name="Grigoriev I.V."/>
            <person name="Master E.R."/>
        </authorList>
    </citation>
    <scope>NUCLEOTIDE SEQUENCE [LARGE SCALE GENOMIC DNA]</scope>
    <source>
        <strain evidence="4 5">HHB-10118-sp</strain>
    </source>
</reference>
<dbReference type="RefSeq" id="XP_007398261.1">
    <property type="nucleotide sequence ID" value="XM_007398199.1"/>
</dbReference>
<sequence length="706" mass="81746">MEPDILASDDSETEEVHKLTINEHYAKAFEYRKEREELQRLKDKYGSDVDEDEDEEEDSEEAESEDEDGEELTPAVDAAILRTLARIKRKDPSIYQADNDVFEEEVKKTGKAKIISRGLKDKSKPLTIKQQNLEAALRPDSRSPSPEPMTHVKEQKALRSETIAAFHTAVKDADSEDDLLVPREKTKDELEREEEEYQEYLKREVGTDLKELITLDEEMSAFIADVEMEESKESKKAKKEKKVKKEKSVKREEDQEFLMNYILGRGWIDRSTKRLPTYKEITESKSKVDKGKARADTPKNVDEETSDQQQFESEADGEGMNKDLDDDEFDEVADRFESSYNFRFEEPGADQIPRYPRTLASTVRREESSRKAERERRKTRKEEELLKKREEVKRLKALKMKEIRSKLERIGEEGGKKLDETEGLQKLDLDSDWDPDKHYKQMSKLYGLDDDGDIDGEKPAWDNDIDITDIVPEDSSSKKKKKKKKKKDEPEVEDGVDIGEMDADVVRDDEEWDGTEEMRKRKLDEYMDELYELEFNDVVAGMPTRFKYAKVQSQAFALSPVEILLATDAELNQYMGLKKLAPYRKDGGAWDKNRAARLKELKETILQRDAALAASGDFAKILPEMPAKKRKGKKERMREKATAVLNVNLEEGAEEQRQEKQEGGNKRKAADEKLAYDETTGTTDESLSKRKRRRRHKKTVQESRDA</sequence>
<dbReference type="InParanoid" id="K5W356"/>
<dbReference type="FunCoup" id="K5W356">
    <property type="interactions" value="246"/>
</dbReference>
<dbReference type="HOGENOM" id="CLU_009647_2_0_1"/>
<dbReference type="GO" id="GO:0005730">
    <property type="term" value="C:nucleolus"/>
    <property type="evidence" value="ECO:0007669"/>
    <property type="project" value="TreeGrafter"/>
</dbReference>
<feature type="region of interest" description="Disordered" evidence="2">
    <location>
        <begin position="40"/>
        <end position="76"/>
    </location>
</feature>
<feature type="region of interest" description="Disordered" evidence="2">
    <location>
        <begin position="625"/>
        <end position="706"/>
    </location>
</feature>
<feature type="compositionally biased region" description="Basic and acidic residues" evidence="2">
    <location>
        <begin position="282"/>
        <end position="302"/>
    </location>
</feature>
<dbReference type="EMBL" id="JH930474">
    <property type="protein sequence ID" value="EKM53575.1"/>
    <property type="molecule type" value="Genomic_DNA"/>
</dbReference>
<feature type="region of interest" description="Disordered" evidence="2">
    <location>
        <begin position="228"/>
        <end position="251"/>
    </location>
</feature>
<evidence type="ECO:0000256" key="2">
    <source>
        <dbReference type="SAM" id="MobiDB-lite"/>
    </source>
</evidence>
<dbReference type="PANTHER" id="PTHR14490:SF5">
    <property type="entry name" value="PROTEIN KRI1 HOMOLOG"/>
    <property type="match status" value="1"/>
</dbReference>
<feature type="region of interest" description="Disordered" evidence="2">
    <location>
        <begin position="345"/>
        <end position="384"/>
    </location>
</feature>
<evidence type="ECO:0000256" key="1">
    <source>
        <dbReference type="ARBA" id="ARBA00007473"/>
    </source>
</evidence>
<feature type="compositionally biased region" description="Basic residues" evidence="2">
    <location>
        <begin position="689"/>
        <end position="698"/>
    </location>
</feature>
<evidence type="ECO:0000313" key="5">
    <source>
        <dbReference type="Proteomes" id="UP000008370"/>
    </source>
</evidence>
<accession>K5W356</accession>
<feature type="compositionally biased region" description="Acidic residues" evidence="2">
    <location>
        <begin position="48"/>
        <end position="71"/>
    </location>
</feature>
<feature type="compositionally biased region" description="Basic and acidic residues" evidence="2">
    <location>
        <begin position="409"/>
        <end position="439"/>
    </location>
</feature>
<feature type="compositionally biased region" description="Basic residues" evidence="2">
    <location>
        <begin position="235"/>
        <end position="248"/>
    </location>
</feature>
<name>K5W356_PHACS</name>
<evidence type="ECO:0000313" key="4">
    <source>
        <dbReference type="EMBL" id="EKM53575.1"/>
    </source>
</evidence>